<evidence type="ECO:0000313" key="5">
    <source>
        <dbReference type="Proteomes" id="UP000634780"/>
    </source>
</evidence>
<dbReference type="Proteomes" id="UP000634780">
    <property type="component" value="Unassembled WGS sequence"/>
</dbReference>
<reference evidence="4 5" key="1">
    <citation type="submission" date="2020-12" db="EMBL/GenBank/DDBJ databases">
        <title>Streptomyces typhae sp. nov., a novel endophytic actinomycete isolated from the root of cattail pollen (Typha angustifolia L.).</title>
        <authorList>
            <person name="Peng C."/>
            <person name="Liu C."/>
        </authorList>
    </citation>
    <scope>NUCLEOTIDE SEQUENCE [LARGE SCALE GENOMIC DNA]</scope>
    <source>
        <strain evidence="4 5">JCM 4753</strain>
    </source>
</reference>
<comment type="similarity">
    <text evidence="1 2">Belongs to the anti-sigma-factor antagonist family.</text>
</comment>
<gene>
    <name evidence="4" type="ORF">JGB26_26950</name>
</gene>
<evidence type="ECO:0000256" key="2">
    <source>
        <dbReference type="RuleBase" id="RU003749"/>
    </source>
</evidence>
<evidence type="ECO:0000259" key="3">
    <source>
        <dbReference type="PROSITE" id="PS50801"/>
    </source>
</evidence>
<dbReference type="EMBL" id="JAEKOZ010000019">
    <property type="protein sequence ID" value="MBJ3810690.1"/>
    <property type="molecule type" value="Genomic_DNA"/>
</dbReference>
<dbReference type="PROSITE" id="PS50801">
    <property type="entry name" value="STAS"/>
    <property type="match status" value="1"/>
</dbReference>
<protein>
    <recommendedName>
        <fullName evidence="2">Anti-sigma factor antagonist</fullName>
    </recommendedName>
</protein>
<keyword evidence="5" id="KW-1185">Reference proteome</keyword>
<evidence type="ECO:0000256" key="1">
    <source>
        <dbReference type="ARBA" id="ARBA00009013"/>
    </source>
</evidence>
<dbReference type="PANTHER" id="PTHR33495:SF2">
    <property type="entry name" value="ANTI-SIGMA FACTOR ANTAGONIST TM_1081-RELATED"/>
    <property type="match status" value="1"/>
</dbReference>
<dbReference type="Pfam" id="PF01740">
    <property type="entry name" value="STAS"/>
    <property type="match status" value="1"/>
</dbReference>
<name>A0ABS0XBX6_9ACTN</name>
<dbReference type="PANTHER" id="PTHR33495">
    <property type="entry name" value="ANTI-SIGMA FACTOR ANTAGONIST TM_1081-RELATED-RELATED"/>
    <property type="match status" value="1"/>
</dbReference>
<dbReference type="InterPro" id="IPR036513">
    <property type="entry name" value="STAS_dom_sf"/>
</dbReference>
<feature type="domain" description="STAS" evidence="3">
    <location>
        <begin position="16"/>
        <end position="125"/>
    </location>
</feature>
<dbReference type="InterPro" id="IPR003658">
    <property type="entry name" value="Anti-sigma_ant"/>
</dbReference>
<dbReference type="CDD" id="cd07043">
    <property type="entry name" value="STAS_anti-anti-sigma_factors"/>
    <property type="match status" value="1"/>
</dbReference>
<accession>A0ABS0XBX6</accession>
<proteinExistence type="inferred from homology"/>
<dbReference type="NCBIfam" id="TIGR00377">
    <property type="entry name" value="ant_ant_sig"/>
    <property type="match status" value="1"/>
</dbReference>
<sequence>MHQDKLSEFTCENPELPPRVYEVGNATVVELYGDMDLVGFQRTLPHLDTVTAGPARLVVVDLTRATFLDCSGLSLLMRAHRRLAARGAALRVVCSDPMTLRVMGITGLKATLSPVSSVREALAPPRLDP</sequence>
<dbReference type="SUPFAM" id="SSF52091">
    <property type="entry name" value="SpoIIaa-like"/>
    <property type="match status" value="1"/>
</dbReference>
<dbReference type="RefSeq" id="WP_190115012.1">
    <property type="nucleotide sequence ID" value="NZ_BMVR01000003.1"/>
</dbReference>
<dbReference type="InterPro" id="IPR002645">
    <property type="entry name" value="STAS_dom"/>
</dbReference>
<evidence type="ECO:0000313" key="4">
    <source>
        <dbReference type="EMBL" id="MBJ3810690.1"/>
    </source>
</evidence>
<comment type="caution">
    <text evidence="4">The sequence shown here is derived from an EMBL/GenBank/DDBJ whole genome shotgun (WGS) entry which is preliminary data.</text>
</comment>
<organism evidence="4 5">
    <name type="scientific">Streptomyces flavofungini</name>
    <dbReference type="NCBI Taxonomy" id="68200"/>
    <lineage>
        <taxon>Bacteria</taxon>
        <taxon>Bacillati</taxon>
        <taxon>Actinomycetota</taxon>
        <taxon>Actinomycetes</taxon>
        <taxon>Kitasatosporales</taxon>
        <taxon>Streptomycetaceae</taxon>
        <taxon>Streptomyces</taxon>
    </lineage>
</organism>
<dbReference type="Gene3D" id="3.30.750.24">
    <property type="entry name" value="STAS domain"/>
    <property type="match status" value="1"/>
</dbReference>